<feature type="compositionally biased region" description="Polar residues" evidence="4">
    <location>
        <begin position="1"/>
        <end position="12"/>
    </location>
</feature>
<keyword evidence="6" id="KW-1185">Reference proteome</keyword>
<dbReference type="Proteomes" id="UP000007148">
    <property type="component" value="Unassembled WGS sequence"/>
</dbReference>
<dbReference type="eggNOG" id="KOG1404">
    <property type="taxonomic scope" value="Eukaryota"/>
</dbReference>
<evidence type="ECO:0000313" key="5">
    <source>
        <dbReference type="EMBL" id="CCA68036.1"/>
    </source>
</evidence>
<dbReference type="EMBL" id="CAFZ01000024">
    <property type="protein sequence ID" value="CCA68036.1"/>
    <property type="molecule type" value="Genomic_DNA"/>
</dbReference>
<gene>
    <name evidence="5" type="ORF">PIIN_01903</name>
</gene>
<dbReference type="CDD" id="cd00610">
    <property type="entry name" value="OAT_like"/>
    <property type="match status" value="1"/>
</dbReference>
<dbReference type="GO" id="GO:0005829">
    <property type="term" value="C:cytosol"/>
    <property type="evidence" value="ECO:0007669"/>
    <property type="project" value="TreeGrafter"/>
</dbReference>
<dbReference type="OMA" id="REGLNQH"/>
<protein>
    <submittedName>
        <fullName evidence="5">Related to ornithine aminotransferase</fullName>
    </submittedName>
</protein>
<feature type="region of interest" description="Disordered" evidence="4">
    <location>
        <begin position="1"/>
        <end position="29"/>
    </location>
</feature>
<dbReference type="Gene3D" id="3.40.640.10">
    <property type="entry name" value="Type I PLP-dependent aspartate aminotransferase-like (Major domain)"/>
    <property type="match status" value="1"/>
</dbReference>
<proteinExistence type="inferred from homology"/>
<dbReference type="Gene3D" id="3.90.1150.10">
    <property type="entry name" value="Aspartate Aminotransferase, domain 1"/>
    <property type="match status" value="1"/>
</dbReference>
<comment type="similarity">
    <text evidence="1 3">Belongs to the class-III pyridoxal-phosphate-dependent aminotransferase family.</text>
</comment>
<dbReference type="InterPro" id="IPR015421">
    <property type="entry name" value="PyrdxlP-dep_Trfase_major"/>
</dbReference>
<evidence type="ECO:0000256" key="2">
    <source>
        <dbReference type="ARBA" id="ARBA00022898"/>
    </source>
</evidence>
<keyword evidence="5" id="KW-0032">Aminotransferase</keyword>
<dbReference type="InterPro" id="IPR015422">
    <property type="entry name" value="PyrdxlP-dep_Trfase_small"/>
</dbReference>
<dbReference type="FunCoup" id="G4T9N4">
    <property type="interactions" value="6"/>
</dbReference>
<evidence type="ECO:0000313" key="6">
    <source>
        <dbReference type="Proteomes" id="UP000007148"/>
    </source>
</evidence>
<organism evidence="5 6">
    <name type="scientific">Serendipita indica (strain DSM 11827)</name>
    <name type="common">Root endophyte fungus</name>
    <name type="synonym">Piriformospora indica</name>
    <dbReference type="NCBI Taxonomy" id="1109443"/>
    <lineage>
        <taxon>Eukaryota</taxon>
        <taxon>Fungi</taxon>
        <taxon>Dikarya</taxon>
        <taxon>Basidiomycota</taxon>
        <taxon>Agaricomycotina</taxon>
        <taxon>Agaricomycetes</taxon>
        <taxon>Sebacinales</taxon>
        <taxon>Serendipitaceae</taxon>
        <taxon>Serendipita</taxon>
    </lineage>
</organism>
<dbReference type="InterPro" id="IPR015424">
    <property type="entry name" value="PyrdxlP-dep_Trfase"/>
</dbReference>
<dbReference type="SUPFAM" id="SSF53383">
    <property type="entry name" value="PLP-dependent transferases"/>
    <property type="match status" value="1"/>
</dbReference>
<accession>G4T9N4</accession>
<keyword evidence="2 3" id="KW-0663">Pyridoxal phosphate</keyword>
<evidence type="ECO:0000256" key="1">
    <source>
        <dbReference type="ARBA" id="ARBA00008954"/>
    </source>
</evidence>
<dbReference type="GO" id="GO:0008483">
    <property type="term" value="F:transaminase activity"/>
    <property type="evidence" value="ECO:0007669"/>
    <property type="project" value="UniProtKB-KW"/>
</dbReference>
<dbReference type="STRING" id="1109443.G4T9N4"/>
<evidence type="ECO:0000256" key="3">
    <source>
        <dbReference type="RuleBase" id="RU003560"/>
    </source>
</evidence>
<dbReference type="GO" id="GO:0030170">
    <property type="term" value="F:pyridoxal phosphate binding"/>
    <property type="evidence" value="ECO:0007669"/>
    <property type="project" value="InterPro"/>
</dbReference>
<dbReference type="HOGENOM" id="CLU_016922_4_0_1"/>
<comment type="caution">
    <text evidence="5">The sequence shown here is derived from an EMBL/GenBank/DDBJ whole genome shotgun (WGS) entry which is preliminary data.</text>
</comment>
<reference evidence="5 6" key="1">
    <citation type="journal article" date="2011" name="PLoS Pathog.">
        <title>Endophytic Life Strategies Decoded by Genome and Transcriptome Analyses of the Mutualistic Root Symbiont Piriformospora indica.</title>
        <authorList>
            <person name="Zuccaro A."/>
            <person name="Lahrmann U."/>
            <person name="Guldener U."/>
            <person name="Langen G."/>
            <person name="Pfiffi S."/>
            <person name="Biedenkopf D."/>
            <person name="Wong P."/>
            <person name="Samans B."/>
            <person name="Grimm C."/>
            <person name="Basiewicz M."/>
            <person name="Murat C."/>
            <person name="Martin F."/>
            <person name="Kogel K.H."/>
        </authorList>
    </citation>
    <scope>NUCLEOTIDE SEQUENCE [LARGE SCALE GENOMIC DNA]</scope>
    <source>
        <strain evidence="5 6">DSM 11827</strain>
    </source>
</reference>
<dbReference type="InterPro" id="IPR005814">
    <property type="entry name" value="Aminotrans_3"/>
</dbReference>
<name>G4T9N4_SERID</name>
<dbReference type="Pfam" id="PF00202">
    <property type="entry name" value="Aminotran_3"/>
    <property type="match status" value="1"/>
</dbReference>
<sequence length="505" mass="55118">MSPISLDSTQPTAVAPSKGTANTTEEDHSNVKELANTSNDFATMLHRVPWTPPIAVSAQGVYISLENGETLIDGVGGAAVTCIGMGNQKVTDAIQQQLQKLSYVYNVQLLNEPSLRLADRLIASSGGAFAQCFFVSGGSEAMEAVIKLARQYYVDQSPPQPQRKFFISRRQSYHGNTLGALQLSYHPARRAPYEVLLNHDAFHHVSPAYYKRYASEGESEEEYAARLVKEVEDKMEELGPQNVIAFVAEPVVGATQGVTYAPKGYFHGISQLCKKHGILLIYDEVMCGMGRMGSTYHAWQSPNSYTDGIPPDIQAVAKGLGGGYGSIGAVFLNHRVAEGLRSGSNYLQHGHTYQAHPLAVAASLAVQDVIEEQNLLERAHQVGIYLERRLRDRLVLSPNAICKDYVFDIRGGGCFWAIELQVPDQSVYDKWFIGRGKERLGGRVQAQAMKNGLVIIGMSGGIDGAKGDHLILAPAYNMTDAEIDEVVDKLVSSIEQVLNETVLSE</sequence>
<keyword evidence="5" id="KW-0808">Transferase</keyword>
<dbReference type="PANTHER" id="PTHR43094:SF1">
    <property type="entry name" value="AMINOTRANSFERASE CLASS-III"/>
    <property type="match status" value="1"/>
</dbReference>
<dbReference type="InParanoid" id="G4T9N4"/>
<evidence type="ECO:0000256" key="4">
    <source>
        <dbReference type="SAM" id="MobiDB-lite"/>
    </source>
</evidence>
<dbReference type="OrthoDB" id="10261433at2759"/>
<dbReference type="PANTHER" id="PTHR43094">
    <property type="entry name" value="AMINOTRANSFERASE"/>
    <property type="match status" value="1"/>
</dbReference>
<dbReference type="AlphaFoldDB" id="G4T9N4"/>